<evidence type="ECO:0000256" key="2">
    <source>
        <dbReference type="SAM" id="Phobius"/>
    </source>
</evidence>
<feature type="region of interest" description="Disordered" evidence="1">
    <location>
        <begin position="93"/>
        <end position="132"/>
    </location>
</feature>
<protein>
    <recommendedName>
        <fullName evidence="5">Flp family type IVb pilin</fullName>
    </recommendedName>
</protein>
<name>A0A2A2K805_9BILA</name>
<keyword evidence="4" id="KW-1185">Reference proteome</keyword>
<organism evidence="3 4">
    <name type="scientific">Diploscapter pachys</name>
    <dbReference type="NCBI Taxonomy" id="2018661"/>
    <lineage>
        <taxon>Eukaryota</taxon>
        <taxon>Metazoa</taxon>
        <taxon>Ecdysozoa</taxon>
        <taxon>Nematoda</taxon>
        <taxon>Chromadorea</taxon>
        <taxon>Rhabditida</taxon>
        <taxon>Rhabditina</taxon>
        <taxon>Rhabditomorpha</taxon>
        <taxon>Rhabditoidea</taxon>
        <taxon>Rhabditidae</taxon>
        <taxon>Diploscapter</taxon>
    </lineage>
</organism>
<evidence type="ECO:0000256" key="1">
    <source>
        <dbReference type="SAM" id="MobiDB-lite"/>
    </source>
</evidence>
<keyword evidence="2" id="KW-0812">Transmembrane</keyword>
<dbReference type="Pfam" id="PF04964">
    <property type="entry name" value="Flp_Fap"/>
    <property type="match status" value="1"/>
</dbReference>
<feature type="compositionally biased region" description="Low complexity" evidence="1">
    <location>
        <begin position="98"/>
        <end position="126"/>
    </location>
</feature>
<comment type="caution">
    <text evidence="3">The sequence shown here is derived from an EMBL/GenBank/DDBJ whole genome shotgun (WGS) entry which is preliminary data.</text>
</comment>
<evidence type="ECO:0000313" key="3">
    <source>
        <dbReference type="EMBL" id="PAV69929.1"/>
    </source>
</evidence>
<dbReference type="Proteomes" id="UP000218231">
    <property type="component" value="Unassembled WGS sequence"/>
</dbReference>
<dbReference type="EMBL" id="LIAE01009397">
    <property type="protein sequence ID" value="PAV69929.1"/>
    <property type="molecule type" value="Genomic_DNA"/>
</dbReference>
<reference evidence="3 4" key="1">
    <citation type="journal article" date="2017" name="Curr. Biol.">
        <title>Genome architecture and evolution of a unichromosomal asexual nematode.</title>
        <authorList>
            <person name="Fradin H."/>
            <person name="Zegar C."/>
            <person name="Gutwein M."/>
            <person name="Lucas J."/>
            <person name="Kovtun M."/>
            <person name="Corcoran D."/>
            <person name="Baugh L.R."/>
            <person name="Kiontke K."/>
            <person name="Gunsalus K."/>
            <person name="Fitch D.H."/>
            <person name="Piano F."/>
        </authorList>
    </citation>
    <scope>NUCLEOTIDE SEQUENCE [LARGE SCALE GENOMIC DNA]</scope>
    <source>
        <strain evidence="3">PF1309</strain>
    </source>
</reference>
<gene>
    <name evidence="3" type="ORF">WR25_02743</name>
</gene>
<keyword evidence="2" id="KW-1133">Transmembrane helix</keyword>
<proteinExistence type="predicted"/>
<accession>A0A2A2K805</accession>
<sequence length="177" mass="18193">METGMLAIRKFIKNSKGATAIEYGLIAALIAVAAIAAMKGLGTKLTTTFNNGGGPHGFAALFRFDDGRGAKATAPHRALAVSYSRPIARNFARRSRRSVAASRPDSDASASRSASPSRRIASAGSRCAPPSGSGTIVSITPKVLRSCAVTRIASAASAALSAVRHRIDAQPSGLITE</sequence>
<keyword evidence="2" id="KW-0472">Membrane</keyword>
<dbReference type="InterPro" id="IPR007047">
    <property type="entry name" value="Flp_Fap"/>
</dbReference>
<evidence type="ECO:0008006" key="5">
    <source>
        <dbReference type="Google" id="ProtNLM"/>
    </source>
</evidence>
<dbReference type="AlphaFoldDB" id="A0A2A2K805"/>
<feature type="transmembrane region" description="Helical" evidence="2">
    <location>
        <begin position="20"/>
        <end position="38"/>
    </location>
</feature>
<evidence type="ECO:0000313" key="4">
    <source>
        <dbReference type="Proteomes" id="UP000218231"/>
    </source>
</evidence>